<evidence type="ECO:0000256" key="7">
    <source>
        <dbReference type="SAM" id="Phobius"/>
    </source>
</evidence>
<feature type="transmembrane region" description="Helical" evidence="7">
    <location>
        <begin position="205"/>
        <end position="222"/>
    </location>
</feature>
<accession>A0ABP3UJM6</accession>
<evidence type="ECO:0000256" key="1">
    <source>
        <dbReference type="ARBA" id="ARBA00004429"/>
    </source>
</evidence>
<dbReference type="NCBIfam" id="TIGR00885">
    <property type="entry name" value="fucP"/>
    <property type="match status" value="1"/>
</dbReference>
<feature type="domain" description="Major facilitator superfamily (MFS) profile" evidence="8">
    <location>
        <begin position="19"/>
        <end position="434"/>
    </location>
</feature>
<feature type="transmembrane region" description="Helical" evidence="7">
    <location>
        <begin position="376"/>
        <end position="397"/>
    </location>
</feature>
<organism evidence="9 10">
    <name type="scientific">Clostridium oceanicum</name>
    <dbReference type="NCBI Taxonomy" id="1543"/>
    <lineage>
        <taxon>Bacteria</taxon>
        <taxon>Bacillati</taxon>
        <taxon>Bacillota</taxon>
        <taxon>Clostridia</taxon>
        <taxon>Eubacteriales</taxon>
        <taxon>Clostridiaceae</taxon>
        <taxon>Clostridium</taxon>
    </lineage>
</organism>
<comment type="caution">
    <text evidence="9">The sequence shown here is derived from an EMBL/GenBank/DDBJ whole genome shotgun (WGS) entry which is preliminary data.</text>
</comment>
<keyword evidence="10" id="KW-1185">Reference proteome</keyword>
<dbReference type="CDD" id="cd17394">
    <property type="entry name" value="MFS_FucP_like"/>
    <property type="match status" value="1"/>
</dbReference>
<name>A0ABP3UJM6_9CLOT</name>
<dbReference type="InterPro" id="IPR011701">
    <property type="entry name" value="MFS"/>
</dbReference>
<gene>
    <name evidence="9" type="primary">fucP</name>
    <name evidence="9" type="ORF">GCM10008906_11240</name>
</gene>
<feature type="transmembrane region" description="Helical" evidence="7">
    <location>
        <begin position="345"/>
        <end position="364"/>
    </location>
</feature>
<reference evidence="10" key="1">
    <citation type="journal article" date="2019" name="Int. J. Syst. Evol. Microbiol.">
        <title>The Global Catalogue of Microorganisms (GCM) 10K type strain sequencing project: providing services to taxonomists for standard genome sequencing and annotation.</title>
        <authorList>
            <consortium name="The Broad Institute Genomics Platform"/>
            <consortium name="The Broad Institute Genome Sequencing Center for Infectious Disease"/>
            <person name="Wu L."/>
            <person name="Ma J."/>
        </authorList>
    </citation>
    <scope>NUCLEOTIDE SEQUENCE [LARGE SCALE GENOMIC DNA]</scope>
    <source>
        <strain evidence="10">JCM 1407</strain>
    </source>
</reference>
<keyword evidence="3" id="KW-1003">Cell membrane</keyword>
<keyword evidence="6 7" id="KW-0472">Membrane</keyword>
<evidence type="ECO:0000256" key="6">
    <source>
        <dbReference type="ARBA" id="ARBA00023136"/>
    </source>
</evidence>
<feature type="transmembrane region" description="Helical" evidence="7">
    <location>
        <begin position="20"/>
        <end position="38"/>
    </location>
</feature>
<feature type="transmembrane region" description="Helical" evidence="7">
    <location>
        <begin position="86"/>
        <end position="103"/>
    </location>
</feature>
<feature type="transmembrane region" description="Helical" evidence="7">
    <location>
        <begin position="58"/>
        <end position="79"/>
    </location>
</feature>
<evidence type="ECO:0000256" key="4">
    <source>
        <dbReference type="ARBA" id="ARBA00022692"/>
    </source>
</evidence>
<dbReference type="Pfam" id="PF07690">
    <property type="entry name" value="MFS_1"/>
    <property type="match status" value="1"/>
</dbReference>
<dbReference type="PANTHER" id="PTHR43702">
    <property type="entry name" value="L-FUCOSE-PROTON SYMPORTER"/>
    <property type="match status" value="1"/>
</dbReference>
<dbReference type="Proteomes" id="UP001501510">
    <property type="component" value="Unassembled WGS sequence"/>
</dbReference>
<dbReference type="PROSITE" id="PS50850">
    <property type="entry name" value="MFS"/>
    <property type="match status" value="1"/>
</dbReference>
<feature type="transmembrane region" description="Helical" evidence="7">
    <location>
        <begin position="149"/>
        <end position="172"/>
    </location>
</feature>
<feature type="transmembrane region" description="Helical" evidence="7">
    <location>
        <begin position="321"/>
        <end position="339"/>
    </location>
</feature>
<feature type="transmembrane region" description="Helical" evidence="7">
    <location>
        <begin position="295"/>
        <end position="314"/>
    </location>
</feature>
<dbReference type="PANTHER" id="PTHR43702:SF11">
    <property type="entry name" value="L-FUCOSE-PROTON SYMPORTER"/>
    <property type="match status" value="1"/>
</dbReference>
<keyword evidence="2" id="KW-0813">Transport</keyword>
<dbReference type="InterPro" id="IPR036259">
    <property type="entry name" value="MFS_trans_sf"/>
</dbReference>
<evidence type="ECO:0000259" key="8">
    <source>
        <dbReference type="PROSITE" id="PS50850"/>
    </source>
</evidence>
<feature type="transmembrane region" description="Helical" evidence="7">
    <location>
        <begin position="263"/>
        <end position="283"/>
    </location>
</feature>
<evidence type="ECO:0000256" key="5">
    <source>
        <dbReference type="ARBA" id="ARBA00022989"/>
    </source>
</evidence>
<dbReference type="Gene3D" id="1.20.1250.20">
    <property type="entry name" value="MFS general substrate transporter like domains"/>
    <property type="match status" value="2"/>
</dbReference>
<dbReference type="InterPro" id="IPR020846">
    <property type="entry name" value="MFS_dom"/>
</dbReference>
<dbReference type="InterPro" id="IPR005275">
    <property type="entry name" value="Lfuc_symporter_FucP"/>
</dbReference>
<dbReference type="SUPFAM" id="SSF103473">
    <property type="entry name" value="MFS general substrate transporter"/>
    <property type="match status" value="1"/>
</dbReference>
<keyword evidence="4 7" id="KW-0812">Transmembrane</keyword>
<dbReference type="InterPro" id="IPR050375">
    <property type="entry name" value="MFS_TsgA-like"/>
</dbReference>
<evidence type="ECO:0000256" key="3">
    <source>
        <dbReference type="ARBA" id="ARBA00022475"/>
    </source>
</evidence>
<feature type="transmembrane region" description="Helical" evidence="7">
    <location>
        <begin position="109"/>
        <end position="128"/>
    </location>
</feature>
<dbReference type="RefSeq" id="WP_343759694.1">
    <property type="nucleotide sequence ID" value="NZ_BAAACG010000006.1"/>
</dbReference>
<dbReference type="EMBL" id="BAAACG010000006">
    <property type="protein sequence ID" value="GAA0736357.1"/>
    <property type="molecule type" value="Genomic_DNA"/>
</dbReference>
<protein>
    <submittedName>
        <fullName evidence="9">L-fucose:H+ symporter permease</fullName>
    </submittedName>
</protein>
<sequence>MSMKNIKQYEDGYLNKMPIFQYILLSLLFSLWAAAASLNDILITQFKSVFNLSDFASSFIQSAFYGGYFLIAIPAAMVIKKTSYKVAILIGLTFYSVGCFLFYPSSHMATYSMFLFAIFVLAIGLSFLETSANTYSSMIGPKEKATLRLNISQTFHPIGAITGVLLGKYLIFQDGESLQSQMSKMSNVEAKKFGESVLQHTLEPYKYLIMILLIMLVLFAITKFPKCKPKKAEGGLQGKVSMLETLKYLSHNSNFKKGIVAQFFYVGMQTTVWSFTIRLALTLDKSINERSASTFMIYSFIAFFIGKFVANLLINKFNETKVLFIYSIIGCCLLGYVSITPNITSVYGAILVSLLFGPCWPTIYAKTLDSVEEKKYTEPAGAIIVMSIIGGAVIPAIQGLVSDSLGSMQLSFIVPMICFVIVAIYFYMEMKTFKFNREMNKDEKNIFAKETI</sequence>
<feature type="transmembrane region" description="Helical" evidence="7">
    <location>
        <begin position="409"/>
        <end position="428"/>
    </location>
</feature>
<proteinExistence type="predicted"/>
<evidence type="ECO:0000313" key="9">
    <source>
        <dbReference type="EMBL" id="GAA0736357.1"/>
    </source>
</evidence>
<evidence type="ECO:0000256" key="2">
    <source>
        <dbReference type="ARBA" id="ARBA00022448"/>
    </source>
</evidence>
<evidence type="ECO:0000313" key="10">
    <source>
        <dbReference type="Proteomes" id="UP001501510"/>
    </source>
</evidence>
<keyword evidence="5 7" id="KW-1133">Transmembrane helix</keyword>
<comment type="subcellular location">
    <subcellularLocation>
        <location evidence="1">Cell inner membrane</location>
        <topology evidence="1">Multi-pass membrane protein</topology>
    </subcellularLocation>
</comment>